<protein>
    <recommendedName>
        <fullName evidence="5">SPW repeat-containing protein</fullName>
    </recommendedName>
</protein>
<comment type="caution">
    <text evidence="3">The sequence shown here is derived from an EMBL/GenBank/DDBJ whole genome shotgun (WGS) entry which is preliminary data.</text>
</comment>
<keyword evidence="4" id="KW-1185">Reference proteome</keyword>
<evidence type="ECO:0000256" key="1">
    <source>
        <dbReference type="SAM" id="MobiDB-lite"/>
    </source>
</evidence>
<feature type="region of interest" description="Disordered" evidence="1">
    <location>
        <begin position="118"/>
        <end position="139"/>
    </location>
</feature>
<accession>A0ABD5VEF4</accession>
<organism evidence="3 4">
    <name type="scientific">Halorubellus litoreus</name>
    <dbReference type="NCBI Taxonomy" id="755308"/>
    <lineage>
        <taxon>Archaea</taxon>
        <taxon>Methanobacteriati</taxon>
        <taxon>Methanobacteriota</taxon>
        <taxon>Stenosarchaea group</taxon>
        <taxon>Halobacteria</taxon>
        <taxon>Halobacteriales</taxon>
        <taxon>Halorubellaceae</taxon>
        <taxon>Halorubellus</taxon>
    </lineage>
</organism>
<evidence type="ECO:0000313" key="3">
    <source>
        <dbReference type="EMBL" id="MFC6953827.1"/>
    </source>
</evidence>
<dbReference type="AlphaFoldDB" id="A0ABD5VEF4"/>
<dbReference type="EMBL" id="JBHSXN010000002">
    <property type="protein sequence ID" value="MFC6953827.1"/>
    <property type="molecule type" value="Genomic_DNA"/>
</dbReference>
<keyword evidence="2" id="KW-1133">Transmembrane helix</keyword>
<keyword evidence="2" id="KW-0472">Membrane</keyword>
<evidence type="ECO:0008006" key="5">
    <source>
        <dbReference type="Google" id="ProtNLM"/>
    </source>
</evidence>
<dbReference type="Proteomes" id="UP001596395">
    <property type="component" value="Unassembled WGS sequence"/>
</dbReference>
<reference evidence="3 4" key="1">
    <citation type="journal article" date="2019" name="Int. J. Syst. Evol. Microbiol.">
        <title>The Global Catalogue of Microorganisms (GCM) 10K type strain sequencing project: providing services to taxonomists for standard genome sequencing and annotation.</title>
        <authorList>
            <consortium name="The Broad Institute Genomics Platform"/>
            <consortium name="The Broad Institute Genome Sequencing Center for Infectious Disease"/>
            <person name="Wu L."/>
            <person name="Ma J."/>
        </authorList>
    </citation>
    <scope>NUCLEOTIDE SEQUENCE [LARGE SCALE GENOMIC DNA]</scope>
    <source>
        <strain evidence="3 4">GX26</strain>
    </source>
</reference>
<evidence type="ECO:0000256" key="2">
    <source>
        <dbReference type="SAM" id="Phobius"/>
    </source>
</evidence>
<sequence>MDVRSYLSSTRFVVVVTAIAVAIPTGYFVTDLVGNESLGFLTMFVLGVSVPRTYSRSWPEHDARWHGVAWAVGACAAALVVVLVAHVATSTVLDEFWAAVGAFLVVELLLSAASRSLESAEAGTGGEEDPSSTDVEGSD</sequence>
<keyword evidence="2" id="KW-0812">Transmembrane</keyword>
<dbReference type="RefSeq" id="WP_336350778.1">
    <property type="nucleotide sequence ID" value="NZ_JAZAQL010000002.1"/>
</dbReference>
<evidence type="ECO:0000313" key="4">
    <source>
        <dbReference type="Proteomes" id="UP001596395"/>
    </source>
</evidence>
<proteinExistence type="predicted"/>
<name>A0ABD5VEF4_9EURY</name>
<feature type="compositionally biased region" description="Acidic residues" evidence="1">
    <location>
        <begin position="126"/>
        <end position="139"/>
    </location>
</feature>
<feature type="transmembrane region" description="Helical" evidence="2">
    <location>
        <begin position="12"/>
        <end position="30"/>
    </location>
</feature>
<gene>
    <name evidence="3" type="ORF">ACFQGB_13225</name>
</gene>
<feature type="transmembrane region" description="Helical" evidence="2">
    <location>
        <begin position="96"/>
        <end position="113"/>
    </location>
</feature>
<feature type="transmembrane region" description="Helical" evidence="2">
    <location>
        <begin position="67"/>
        <end position="90"/>
    </location>
</feature>